<accession>A0A2U3L1E2</accession>
<dbReference type="AlphaFoldDB" id="A0A2U3L1E2"/>
<evidence type="ECO:0000313" key="3">
    <source>
        <dbReference type="Proteomes" id="UP000238916"/>
    </source>
</evidence>
<evidence type="ECO:0000313" key="2">
    <source>
        <dbReference type="EMBL" id="SPF45677.1"/>
    </source>
</evidence>
<feature type="compositionally biased region" description="Basic and acidic residues" evidence="1">
    <location>
        <begin position="15"/>
        <end position="25"/>
    </location>
</feature>
<feature type="region of interest" description="Disordered" evidence="1">
    <location>
        <begin position="1"/>
        <end position="25"/>
    </location>
</feature>
<evidence type="ECO:0000256" key="1">
    <source>
        <dbReference type="SAM" id="MobiDB-lite"/>
    </source>
</evidence>
<reference evidence="3" key="1">
    <citation type="submission" date="2018-02" db="EMBL/GenBank/DDBJ databases">
        <authorList>
            <person name="Hausmann B."/>
        </authorList>
    </citation>
    <scope>NUCLEOTIDE SEQUENCE [LARGE SCALE GENOMIC DNA]</scope>
    <source>
        <strain evidence="3">Peat soil MAG SbF1</strain>
    </source>
</reference>
<organism evidence="2 3">
    <name type="scientific">Candidatus Desulfosporosinus infrequens</name>
    <dbReference type="NCBI Taxonomy" id="2043169"/>
    <lineage>
        <taxon>Bacteria</taxon>
        <taxon>Bacillati</taxon>
        <taxon>Bacillota</taxon>
        <taxon>Clostridia</taxon>
        <taxon>Eubacteriales</taxon>
        <taxon>Desulfitobacteriaceae</taxon>
        <taxon>Desulfosporosinus</taxon>
    </lineage>
</organism>
<feature type="compositionally biased region" description="Low complexity" evidence="1">
    <location>
        <begin position="1"/>
        <end position="13"/>
    </location>
</feature>
<proteinExistence type="predicted"/>
<dbReference type="Proteomes" id="UP000238916">
    <property type="component" value="Unassembled WGS sequence"/>
</dbReference>
<gene>
    <name evidence="2" type="ORF">SBF1_3390006</name>
</gene>
<name>A0A2U3L1E2_9FIRM</name>
<sequence>MAPDKVAANNASNKAKRDYSHDSDGKECDLDLHVQNHKHDIFPAYVSPHTLCISVQIFYITSMLSLAKK</sequence>
<dbReference type="EMBL" id="OMOF01000267">
    <property type="protein sequence ID" value="SPF45677.1"/>
    <property type="molecule type" value="Genomic_DNA"/>
</dbReference>
<protein>
    <submittedName>
        <fullName evidence="2">Uncharacterized protein</fullName>
    </submittedName>
</protein>